<comment type="caution">
    <text evidence="2">The sequence shown here is derived from an EMBL/GenBank/DDBJ whole genome shotgun (WGS) entry which is preliminary data.</text>
</comment>
<keyword evidence="1" id="KW-0812">Transmembrane</keyword>
<feature type="transmembrane region" description="Helical" evidence="1">
    <location>
        <begin position="131"/>
        <end position="148"/>
    </location>
</feature>
<feature type="transmembrane region" description="Helical" evidence="1">
    <location>
        <begin position="76"/>
        <end position="95"/>
    </location>
</feature>
<evidence type="ECO:0000313" key="2">
    <source>
        <dbReference type="EMBL" id="MFC0674681.1"/>
    </source>
</evidence>
<keyword evidence="1" id="KW-0472">Membrane</keyword>
<dbReference type="EMBL" id="JBHLSV010000014">
    <property type="protein sequence ID" value="MFC0674681.1"/>
    <property type="molecule type" value="Genomic_DNA"/>
</dbReference>
<dbReference type="Proteomes" id="UP001589793">
    <property type="component" value="Unassembled WGS sequence"/>
</dbReference>
<evidence type="ECO:0000256" key="1">
    <source>
        <dbReference type="SAM" id="Phobius"/>
    </source>
</evidence>
<feature type="transmembrane region" description="Helical" evidence="1">
    <location>
        <begin position="107"/>
        <end position="124"/>
    </location>
</feature>
<sequence>MSAETFARHGSLREGAAESFRVVGALRIPELLLGFLLIFEGTQLGLPLPFNQIVLVLILGLSLLRRPVYSLGKLQVLIPIVVVALFYIGMVSMVAEPTEFAFDWKRRLLRLVLTAAFLFVLASGRIDMRSLLVGYGGGMIANAVAFYAGIAPDNYGGTLSGFFEDKNVAGLTYAVIGILIVSLARRPWPRLLVFLGMGYLVLLTDSRTSITAYAAAGLWILIGGRLPRMGRWLLGALIWFSVVIAAEDFAQIGRFSAREGSDALRARIDAASEIRVGEAGFFGEGLGEAYVFLNEQTGQWLFHNSYWTFLVEGGWPWLLVVLGITLLVGLRPFRSRLTPMELVGQAATVALLICAWRLGEVFFTLQWAILIAFAIQARLAAEGAVFVPRTHHRFLGPQGGPSSGAQA</sequence>
<keyword evidence="3" id="KW-1185">Reference proteome</keyword>
<name>A0ABV6RCF7_9MICO</name>
<feature type="transmembrane region" description="Helical" evidence="1">
    <location>
        <begin position="191"/>
        <end position="220"/>
    </location>
</feature>
<feature type="transmembrane region" description="Helical" evidence="1">
    <location>
        <begin position="168"/>
        <end position="184"/>
    </location>
</feature>
<keyword evidence="1" id="KW-1133">Transmembrane helix</keyword>
<gene>
    <name evidence="2" type="ORF">ACFFF6_12005</name>
</gene>
<proteinExistence type="predicted"/>
<reference evidence="2 3" key="1">
    <citation type="submission" date="2024-09" db="EMBL/GenBank/DDBJ databases">
        <authorList>
            <person name="Sun Q."/>
            <person name="Mori K."/>
        </authorList>
    </citation>
    <scope>NUCLEOTIDE SEQUENCE [LARGE SCALE GENOMIC DNA]</scope>
    <source>
        <strain evidence="2 3">CICC 10874</strain>
    </source>
</reference>
<protein>
    <submittedName>
        <fullName evidence="2">ABC transporter permease</fullName>
    </submittedName>
</protein>
<dbReference type="RefSeq" id="WP_376981000.1">
    <property type="nucleotide sequence ID" value="NZ_JBHLSV010000014.1"/>
</dbReference>
<evidence type="ECO:0000313" key="3">
    <source>
        <dbReference type="Proteomes" id="UP001589793"/>
    </source>
</evidence>
<accession>A0ABV6RCF7</accession>
<feature type="transmembrane region" description="Helical" evidence="1">
    <location>
        <begin position="45"/>
        <end position="64"/>
    </location>
</feature>
<feature type="transmembrane region" description="Helical" evidence="1">
    <location>
        <begin position="313"/>
        <end position="330"/>
    </location>
</feature>
<organism evidence="2 3">
    <name type="scientific">Brachybacterium hainanense</name>
    <dbReference type="NCBI Taxonomy" id="1541174"/>
    <lineage>
        <taxon>Bacteria</taxon>
        <taxon>Bacillati</taxon>
        <taxon>Actinomycetota</taxon>
        <taxon>Actinomycetes</taxon>
        <taxon>Micrococcales</taxon>
        <taxon>Dermabacteraceae</taxon>
        <taxon>Brachybacterium</taxon>
    </lineage>
</organism>